<feature type="region of interest" description="Disordered" evidence="6">
    <location>
        <begin position="1"/>
        <end position="49"/>
    </location>
</feature>
<reference evidence="8" key="3">
    <citation type="submission" date="2025-09" db="UniProtKB">
        <authorList>
            <consortium name="Ensembl"/>
        </authorList>
    </citation>
    <scope>IDENTIFICATION</scope>
    <source>
        <strain evidence="8">breed Abyssinian</strain>
    </source>
</reference>
<proteinExistence type="inferred from homology"/>
<keyword evidence="9" id="KW-1185">Reference proteome</keyword>
<evidence type="ECO:0000313" key="9">
    <source>
        <dbReference type="Proteomes" id="UP000823872"/>
    </source>
</evidence>
<dbReference type="InterPro" id="IPR016159">
    <property type="entry name" value="Cullin_repeat-like_dom_sf"/>
</dbReference>
<dbReference type="InterPro" id="IPR004140">
    <property type="entry name" value="Exo70"/>
</dbReference>
<dbReference type="GeneTree" id="ENSGT00390000003595"/>
<feature type="domain" description="Exocyst complex subunit Exo70 C-terminal" evidence="7">
    <location>
        <begin position="322"/>
        <end position="686"/>
    </location>
</feature>
<evidence type="ECO:0000256" key="3">
    <source>
        <dbReference type="ARBA" id="ARBA00022483"/>
    </source>
</evidence>
<evidence type="ECO:0000256" key="5">
    <source>
        <dbReference type="RuleBase" id="RU365026"/>
    </source>
</evidence>
<dbReference type="PANTHER" id="PTHR12542">
    <property type="entry name" value="EXOCYST COMPLEX PROTEIN EXO70"/>
    <property type="match status" value="1"/>
</dbReference>
<reference evidence="8" key="2">
    <citation type="submission" date="2025-08" db="UniProtKB">
        <authorList>
            <consortium name="Ensembl"/>
        </authorList>
    </citation>
    <scope>IDENTIFICATION</scope>
    <source>
        <strain evidence="8">breed Abyssinian</strain>
    </source>
</reference>
<dbReference type="Pfam" id="PF20669">
    <property type="entry name" value="Exo70_N"/>
    <property type="match status" value="1"/>
</dbReference>
<comment type="similarity">
    <text evidence="1 5">Belongs to the EXO70 family.</text>
</comment>
<dbReference type="SUPFAM" id="SSF74788">
    <property type="entry name" value="Cullin repeat-like"/>
    <property type="match status" value="1"/>
</dbReference>
<dbReference type="Ensembl" id="ENSFCTT00005039686.1">
    <property type="protein sequence ID" value="ENSFCTP00005027947.1"/>
    <property type="gene ID" value="ENSFCTG00005013679.1"/>
</dbReference>
<evidence type="ECO:0000256" key="6">
    <source>
        <dbReference type="SAM" id="MobiDB-lite"/>
    </source>
</evidence>
<evidence type="ECO:0000259" key="7">
    <source>
        <dbReference type="Pfam" id="PF03081"/>
    </source>
</evidence>
<reference evidence="8 9" key="1">
    <citation type="submission" date="2021-02" db="EMBL/GenBank/DDBJ databases">
        <title>Safari Cat Assemblies.</title>
        <authorList>
            <person name="Bredemeyer K.R."/>
            <person name="Murphy W.J."/>
        </authorList>
    </citation>
    <scope>NUCLEOTIDE SEQUENCE [LARGE SCALE GENOMIC DNA]</scope>
</reference>
<keyword evidence="5" id="KW-0653">Protein transport</keyword>
<dbReference type="PANTHER" id="PTHR12542:SF41">
    <property type="entry name" value="EXOCYST COMPLEX COMPONENT 7"/>
    <property type="match status" value="1"/>
</dbReference>
<dbReference type="InterPro" id="IPR046364">
    <property type="entry name" value="Exo70_C"/>
</dbReference>
<evidence type="ECO:0000313" key="8">
    <source>
        <dbReference type="Ensembl" id="ENSFCTP00005027947.1"/>
    </source>
</evidence>
<keyword evidence="2 5" id="KW-0813">Transport</keyword>
<evidence type="ECO:0000256" key="2">
    <source>
        <dbReference type="ARBA" id="ARBA00022448"/>
    </source>
</evidence>
<evidence type="ECO:0000256" key="4">
    <source>
        <dbReference type="ARBA" id="ARBA00026169"/>
    </source>
</evidence>
<dbReference type="Proteomes" id="UP000823872">
    <property type="component" value="Chromosome E1"/>
</dbReference>
<protein>
    <recommendedName>
        <fullName evidence="4 5">Exocyst complex component 7</fullName>
    </recommendedName>
    <alternativeName>
        <fullName evidence="5">Exocyst complex component Exo70</fullName>
    </alternativeName>
</protein>
<keyword evidence="3 5" id="KW-0268">Exocytosis</keyword>
<dbReference type="Gene3D" id="1.20.1280.170">
    <property type="entry name" value="Exocyst complex component Exo70"/>
    <property type="match status" value="1"/>
</dbReference>
<evidence type="ECO:0000256" key="1">
    <source>
        <dbReference type="ARBA" id="ARBA00006756"/>
    </source>
</evidence>
<accession>A0ABI7XZI2</accession>
<organism evidence="8 9">
    <name type="scientific">Felis catus</name>
    <name type="common">Cat</name>
    <name type="synonym">Felis silvestris catus</name>
    <dbReference type="NCBI Taxonomy" id="9685"/>
    <lineage>
        <taxon>Eukaryota</taxon>
        <taxon>Metazoa</taxon>
        <taxon>Chordata</taxon>
        <taxon>Craniata</taxon>
        <taxon>Vertebrata</taxon>
        <taxon>Euteleostomi</taxon>
        <taxon>Mammalia</taxon>
        <taxon>Eutheria</taxon>
        <taxon>Laurasiatheria</taxon>
        <taxon>Carnivora</taxon>
        <taxon>Feliformia</taxon>
        <taxon>Felidae</taxon>
        <taxon>Felinae</taxon>
        <taxon>Felis</taxon>
    </lineage>
</organism>
<feature type="region of interest" description="Disordered" evidence="6">
    <location>
        <begin position="281"/>
        <end position="314"/>
    </location>
</feature>
<sequence length="693" mass="78935">MAPPARPGEGPKAEVGVAQTGAEKARRGQAQGSGSCWAEAMIPPQEASARRREIEDKLKQEEETLSFIRDSLEKSDQLTKNMVSILSSFESRLMKLENSIIPVHKQTENLQRLQENVEKTLSCLDHVISYYHVASDTEKIIREGPTGRLEEYLGSMAKIQKAVEYFQDNSPDSPELNKVKLLFERGKESLESEFRSLMTRHSKVVSPVLILDLISSEDELEVQEEVPLEHLPEGVLQDVIRISRWLVEYGRNQDFMNVYYQIRSSQLDRSLKGLKEHFRKSSCSSGVPYSPAIPNKRKDTPTKKPTKRPGRDDTLDVETDAYIHCVSAFVKLAQSEYQLLMDIIPEHHQKKTFDSLIQDALDGLMLEGENIVSAARKAIIRHDFSAVLTVFPILRHLKQTKPEFDQVLQGTAASTKNKLAGLITSMETVGAKALEDFADNIKNDPDKEYNMPKDGTVHELTSNAILFLQQLLDFQETAGAMLASQETSSSATSYSSEFSKRLLSTYICKVLGNLQLNLLSKSKVYEDPALSAIFLHNNYNYILKALEKSELIQLVAVTQKTAERSYREHIEQQIQTYQRSWLKVTDYIAEKNLPVFQPGVKLRDKERQMIKERFKGFNDGLEELCKIQKAWAIPDTEQRDKIRQAQKNIVRETYGAFLHRYGSVPFTKNPEKYIKYRVEQVGDMIERLFDTSA</sequence>
<comment type="function">
    <text evidence="5">Component of the exocyst complex involved in the docking of exocytic vesicles with fusion sites on the plasma membrane.</text>
</comment>
<name>A0ABI7XZI2_FELCA</name>
<gene>
    <name evidence="8" type="primary">EXOC7</name>
</gene>
<dbReference type="Pfam" id="PF03081">
    <property type="entry name" value="Exo70_C"/>
    <property type="match status" value="1"/>
</dbReference>